<dbReference type="InterPro" id="IPR037041">
    <property type="entry name" value="Trigger_fac_C_sf"/>
</dbReference>
<dbReference type="GO" id="GO:0051083">
    <property type="term" value="P:'de novo' cotranslational protein folding"/>
    <property type="evidence" value="ECO:0007669"/>
    <property type="project" value="TreeGrafter"/>
</dbReference>
<dbReference type="HAMAP" id="MF_00303">
    <property type="entry name" value="Trigger_factor_Tig"/>
    <property type="match status" value="1"/>
</dbReference>
<dbReference type="InterPro" id="IPR027304">
    <property type="entry name" value="Trigger_fact/SurA_dom_sf"/>
</dbReference>
<dbReference type="InterPro" id="IPR036611">
    <property type="entry name" value="Trigger_fac_ribosome-bd_sf"/>
</dbReference>
<feature type="domain" description="Trigger factor ribosome-binding bacterial" evidence="10">
    <location>
        <begin position="168"/>
        <end position="318"/>
    </location>
</feature>
<dbReference type="FunFam" id="3.30.70.1050:FF:000004">
    <property type="entry name" value="Trigger factor"/>
    <property type="match status" value="1"/>
</dbReference>
<dbReference type="PANTHER" id="PTHR30560">
    <property type="entry name" value="TRIGGER FACTOR CHAPERONE AND PEPTIDYL-PROLYL CIS/TRANS ISOMERASE"/>
    <property type="match status" value="1"/>
</dbReference>
<dbReference type="OrthoDB" id="3366at2759"/>
<dbReference type="GO" id="GO:0044183">
    <property type="term" value="F:protein folding chaperone"/>
    <property type="evidence" value="ECO:0007669"/>
    <property type="project" value="TreeGrafter"/>
</dbReference>
<gene>
    <name evidence="12" type="ORF">BWQ96_01218</name>
</gene>
<dbReference type="PANTHER" id="PTHR30560:SF3">
    <property type="entry name" value="TRIGGER FACTOR-LIKE PROTEIN TIG, CHLOROPLASTIC"/>
    <property type="match status" value="1"/>
</dbReference>
<dbReference type="Pfam" id="PF00254">
    <property type="entry name" value="FKBP_C"/>
    <property type="match status" value="1"/>
</dbReference>
<dbReference type="GO" id="GO:0003755">
    <property type="term" value="F:peptidyl-prolyl cis-trans isomerase activity"/>
    <property type="evidence" value="ECO:0007669"/>
    <property type="project" value="UniProtKB-KW"/>
</dbReference>
<keyword evidence="4" id="KW-0697">Rotamase</keyword>
<evidence type="ECO:0000259" key="11">
    <source>
        <dbReference type="Pfam" id="PF05698"/>
    </source>
</evidence>
<dbReference type="InterPro" id="IPR008880">
    <property type="entry name" value="Trigger_fac_C"/>
</dbReference>
<dbReference type="InterPro" id="IPR001179">
    <property type="entry name" value="PPIase_FKBP_dom"/>
</dbReference>
<protein>
    <recommendedName>
        <fullName evidence="3">peptidylprolyl isomerase</fullName>
        <ecNumber evidence="3">5.2.1.8</ecNumber>
    </recommendedName>
</protein>
<comment type="caution">
    <text evidence="12">The sequence shown here is derived from an EMBL/GenBank/DDBJ whole genome shotgun (WGS) entry which is preliminary data.</text>
</comment>
<evidence type="ECO:0000256" key="6">
    <source>
        <dbReference type="ARBA" id="ARBA00023235"/>
    </source>
</evidence>
<evidence type="ECO:0000313" key="13">
    <source>
        <dbReference type="Proteomes" id="UP000247409"/>
    </source>
</evidence>
<dbReference type="STRING" id="448386.A0A2V3J6T1"/>
<comment type="function">
    <text evidence="7">Involved in protein export. Acts as a chaperone by maintaining the newly synthesized protein in an open conformation. Functions as a peptidyl-prolyl cis-trans isomerase.</text>
</comment>
<dbReference type="NCBIfam" id="TIGR00115">
    <property type="entry name" value="tig"/>
    <property type="match status" value="1"/>
</dbReference>
<organism evidence="12 13">
    <name type="scientific">Gracilariopsis chorda</name>
    <dbReference type="NCBI Taxonomy" id="448386"/>
    <lineage>
        <taxon>Eukaryota</taxon>
        <taxon>Rhodophyta</taxon>
        <taxon>Florideophyceae</taxon>
        <taxon>Rhodymeniophycidae</taxon>
        <taxon>Gracilariales</taxon>
        <taxon>Gracilariaceae</taxon>
        <taxon>Gracilariopsis</taxon>
    </lineage>
</organism>
<evidence type="ECO:0000256" key="8">
    <source>
        <dbReference type="SAM" id="MobiDB-lite"/>
    </source>
</evidence>
<evidence type="ECO:0000256" key="7">
    <source>
        <dbReference type="ARBA" id="ARBA00024849"/>
    </source>
</evidence>
<sequence length="615" mass="68698">MLKRRKRPTGSAVFSRSRSGARRPEANSSAEPKLHQSWCSSGSIKVPVPPVHVRLIHQFSLRFHRFRARSAHRSLTPDNFTELRAESASPNRPSRQTKTTKPIHSALLSRSLNIQQGQIEFGDSMYPTGFVNNAPRQWLSRQCQRPSICSTRRASFAPRTLRMGLSVKSAPLPNSQMSLEISVDKEECTAAWNSVIKELTKRANIQGFRKGNAPKQLIINQYGKENIKASACEEVIEKSVQKALKDAGIHAIGQAQVDNDGGVDSVISNFDPQSPLTFTVKIDVWPSATFSSPYENLEIEAEEAAFDESLVDKALQELRQREAFSVIAPEGAKAEMGQLLIADLVGYYRNEDGTKGDKLPEIADGNSIEINMTEGKFMAGFVEGLIGIGAGETRDVSVEFPVSNPRKELAGVKAVFSVTVHAIKNMILPELNDEFVKQVSEEKTLEDLRRTIRDRIDTESETAQEKNINTAIDNKLASIVQVDLPETLVENQVKNKFATMLSSFKDKGMSDEQVKSMVTKENYEMYKERAKGNVEKSLRVNFAVSQIAKDQNLAFDEKEVENQMALVRAELKGEEMDEQRVRDQIEAQLERELVLQHIKKSAKVTLVPPKAEEQS</sequence>
<dbReference type="GO" id="GO:0043022">
    <property type="term" value="F:ribosome binding"/>
    <property type="evidence" value="ECO:0007669"/>
    <property type="project" value="TreeGrafter"/>
</dbReference>
<comment type="catalytic activity">
    <reaction evidence="1">
        <text>[protein]-peptidylproline (omega=180) = [protein]-peptidylproline (omega=0)</text>
        <dbReference type="Rhea" id="RHEA:16237"/>
        <dbReference type="Rhea" id="RHEA-COMP:10747"/>
        <dbReference type="Rhea" id="RHEA-COMP:10748"/>
        <dbReference type="ChEBI" id="CHEBI:83833"/>
        <dbReference type="ChEBI" id="CHEBI:83834"/>
        <dbReference type="EC" id="5.2.1.8"/>
    </reaction>
</comment>
<evidence type="ECO:0000256" key="5">
    <source>
        <dbReference type="ARBA" id="ARBA00023186"/>
    </source>
</evidence>
<evidence type="ECO:0000259" key="9">
    <source>
        <dbReference type="Pfam" id="PF00254"/>
    </source>
</evidence>
<feature type="region of interest" description="Disordered" evidence="8">
    <location>
        <begin position="77"/>
        <end position="103"/>
    </location>
</feature>
<dbReference type="Gene3D" id="3.30.70.1050">
    <property type="entry name" value="Trigger factor ribosome-binding domain"/>
    <property type="match status" value="1"/>
</dbReference>
<accession>A0A2V3J6T1</accession>
<dbReference type="GO" id="GO:0015031">
    <property type="term" value="P:protein transport"/>
    <property type="evidence" value="ECO:0007669"/>
    <property type="project" value="InterPro"/>
</dbReference>
<dbReference type="SUPFAM" id="SSF102735">
    <property type="entry name" value="Trigger factor ribosome-binding domain"/>
    <property type="match status" value="1"/>
</dbReference>
<dbReference type="Proteomes" id="UP000247409">
    <property type="component" value="Unassembled WGS sequence"/>
</dbReference>
<dbReference type="Gene3D" id="1.10.3120.10">
    <property type="entry name" value="Trigger factor, C-terminal domain"/>
    <property type="match status" value="1"/>
</dbReference>
<evidence type="ECO:0000256" key="1">
    <source>
        <dbReference type="ARBA" id="ARBA00000971"/>
    </source>
</evidence>
<feature type="region of interest" description="Disordered" evidence="8">
    <location>
        <begin position="1"/>
        <end position="36"/>
    </location>
</feature>
<name>A0A2V3J6T1_9FLOR</name>
<dbReference type="EC" id="5.2.1.8" evidence="3"/>
<dbReference type="Pfam" id="PF05697">
    <property type="entry name" value="Trigger_N"/>
    <property type="match status" value="1"/>
</dbReference>
<dbReference type="Pfam" id="PF05698">
    <property type="entry name" value="Trigger_C"/>
    <property type="match status" value="1"/>
</dbReference>
<feature type="domain" description="PPIase FKBP-type" evidence="9">
    <location>
        <begin position="333"/>
        <end position="419"/>
    </location>
</feature>
<dbReference type="Gene3D" id="3.10.50.40">
    <property type="match status" value="1"/>
</dbReference>
<keyword evidence="5" id="KW-0143">Chaperone</keyword>
<keyword evidence="6" id="KW-0413">Isomerase</keyword>
<dbReference type="AlphaFoldDB" id="A0A2V3J6T1"/>
<dbReference type="InterPro" id="IPR008881">
    <property type="entry name" value="Trigger_fac_ribosome-bd_bac"/>
</dbReference>
<dbReference type="GO" id="GO:0043335">
    <property type="term" value="P:protein unfolding"/>
    <property type="evidence" value="ECO:0007669"/>
    <property type="project" value="TreeGrafter"/>
</dbReference>
<evidence type="ECO:0000259" key="10">
    <source>
        <dbReference type="Pfam" id="PF05697"/>
    </source>
</evidence>
<dbReference type="SUPFAM" id="SSF109998">
    <property type="entry name" value="Triger factor/SurA peptide-binding domain-like"/>
    <property type="match status" value="1"/>
</dbReference>
<keyword evidence="13" id="KW-1185">Reference proteome</keyword>
<evidence type="ECO:0000256" key="2">
    <source>
        <dbReference type="ARBA" id="ARBA00005464"/>
    </source>
</evidence>
<feature type="domain" description="Trigger factor C-terminal" evidence="11">
    <location>
        <begin position="444"/>
        <end position="601"/>
    </location>
</feature>
<proteinExistence type="inferred from homology"/>
<dbReference type="EMBL" id="NBIV01000009">
    <property type="protein sequence ID" value="PXF49080.1"/>
    <property type="molecule type" value="Genomic_DNA"/>
</dbReference>
<evidence type="ECO:0000256" key="4">
    <source>
        <dbReference type="ARBA" id="ARBA00023110"/>
    </source>
</evidence>
<dbReference type="SUPFAM" id="SSF54534">
    <property type="entry name" value="FKBP-like"/>
    <property type="match status" value="1"/>
</dbReference>
<reference evidence="12 13" key="1">
    <citation type="journal article" date="2018" name="Mol. Biol. Evol.">
        <title>Analysis of the draft genome of the red seaweed Gracilariopsis chorda provides insights into genome size evolution in Rhodophyta.</title>
        <authorList>
            <person name="Lee J."/>
            <person name="Yang E.C."/>
            <person name="Graf L."/>
            <person name="Yang J.H."/>
            <person name="Qiu H."/>
            <person name="Zel Zion U."/>
            <person name="Chan C.X."/>
            <person name="Stephens T.G."/>
            <person name="Weber A.P.M."/>
            <person name="Boo G.H."/>
            <person name="Boo S.M."/>
            <person name="Kim K.M."/>
            <person name="Shin Y."/>
            <person name="Jung M."/>
            <person name="Lee S.J."/>
            <person name="Yim H.S."/>
            <person name="Lee J.H."/>
            <person name="Bhattacharya D."/>
            <person name="Yoon H.S."/>
        </authorList>
    </citation>
    <scope>NUCLEOTIDE SEQUENCE [LARGE SCALE GENOMIC DNA]</scope>
    <source>
        <strain evidence="12 13">SKKU-2015</strain>
        <tissue evidence="12">Whole body</tissue>
    </source>
</reference>
<comment type="similarity">
    <text evidence="2">Belongs to the FKBP-type PPIase family. Tig subfamily.</text>
</comment>
<feature type="compositionally biased region" description="Polar residues" evidence="8">
    <location>
        <begin position="88"/>
        <end position="103"/>
    </location>
</feature>
<evidence type="ECO:0000313" key="12">
    <source>
        <dbReference type="EMBL" id="PXF49080.1"/>
    </source>
</evidence>
<dbReference type="InterPro" id="IPR046357">
    <property type="entry name" value="PPIase_dom_sf"/>
</dbReference>
<dbReference type="InterPro" id="IPR005215">
    <property type="entry name" value="Trig_fac"/>
</dbReference>
<evidence type="ECO:0000256" key="3">
    <source>
        <dbReference type="ARBA" id="ARBA00013194"/>
    </source>
</evidence>